<comment type="similarity">
    <text evidence="2 7">Belongs to the uroporphyrinogen-III synthase family.</text>
</comment>
<dbReference type="GO" id="GO:0006782">
    <property type="term" value="P:protoporphyrinogen IX biosynthetic process"/>
    <property type="evidence" value="ECO:0007669"/>
    <property type="project" value="UniProtKB-UniRule"/>
</dbReference>
<dbReference type="RefSeq" id="XP_008782199.2">
    <property type="nucleotide sequence ID" value="XM_008783977.3"/>
</dbReference>
<evidence type="ECO:0000256" key="5">
    <source>
        <dbReference type="ARBA" id="ARBA00023244"/>
    </source>
</evidence>
<reference evidence="11" key="2">
    <citation type="submission" date="2025-08" db="UniProtKB">
        <authorList>
            <consortium name="RefSeq"/>
        </authorList>
    </citation>
    <scope>IDENTIFICATION</scope>
    <source>
        <tissue evidence="11">Young leaves</tissue>
    </source>
</reference>
<keyword evidence="10" id="KW-1185">Reference proteome</keyword>
<evidence type="ECO:0000256" key="6">
    <source>
        <dbReference type="ARBA" id="ARBA00048617"/>
    </source>
</evidence>
<proteinExistence type="inferred from homology"/>
<evidence type="ECO:0000313" key="11">
    <source>
        <dbReference type="RefSeq" id="XP_008782199.2"/>
    </source>
</evidence>
<dbReference type="PANTHER" id="PTHR38042">
    <property type="entry name" value="UROPORPHYRINOGEN-III SYNTHASE, CHLOROPLASTIC"/>
    <property type="match status" value="1"/>
</dbReference>
<dbReference type="SUPFAM" id="SSF69618">
    <property type="entry name" value="HemD-like"/>
    <property type="match status" value="1"/>
</dbReference>
<evidence type="ECO:0000256" key="3">
    <source>
        <dbReference type="ARBA" id="ARBA00013109"/>
    </source>
</evidence>
<evidence type="ECO:0000313" key="10">
    <source>
        <dbReference type="Proteomes" id="UP000228380"/>
    </source>
</evidence>
<dbReference type="InterPro" id="IPR039793">
    <property type="entry name" value="UROS/Hem4"/>
</dbReference>
<dbReference type="InterPro" id="IPR003754">
    <property type="entry name" value="4pyrrol_synth_uPrphyn_synth"/>
</dbReference>
<evidence type="ECO:0000256" key="1">
    <source>
        <dbReference type="ARBA" id="ARBA00004772"/>
    </source>
</evidence>
<dbReference type="EC" id="4.2.1.75" evidence="3 7"/>
<evidence type="ECO:0000259" key="9">
    <source>
        <dbReference type="Pfam" id="PF02602"/>
    </source>
</evidence>
<dbReference type="Gene3D" id="3.40.50.10090">
    <property type="match status" value="2"/>
</dbReference>
<gene>
    <name evidence="11" type="primary">LOC103701804</name>
</gene>
<evidence type="ECO:0000256" key="4">
    <source>
        <dbReference type="ARBA" id="ARBA00023239"/>
    </source>
</evidence>
<reference evidence="10" key="1">
    <citation type="journal article" date="2019" name="Nat. Commun.">
        <title>Genome-wide association mapping of date palm fruit traits.</title>
        <authorList>
            <person name="Hazzouri K.M."/>
            <person name="Gros-Balthazard M."/>
            <person name="Flowers J.M."/>
            <person name="Copetti D."/>
            <person name="Lemansour A."/>
            <person name="Lebrun M."/>
            <person name="Masmoudi K."/>
            <person name="Ferrand S."/>
            <person name="Dhar M.I."/>
            <person name="Fresquez Z.A."/>
            <person name="Rosas U."/>
            <person name="Zhang J."/>
            <person name="Talag J."/>
            <person name="Lee S."/>
            <person name="Kudrna D."/>
            <person name="Powell R.F."/>
            <person name="Leitch I.J."/>
            <person name="Krueger R.R."/>
            <person name="Wing R.A."/>
            <person name="Amiri K.M.A."/>
            <person name="Purugganan M.D."/>
        </authorList>
    </citation>
    <scope>NUCLEOTIDE SEQUENCE [LARGE SCALE GENOMIC DNA]</scope>
    <source>
        <strain evidence="10">cv. Khalas</strain>
    </source>
</reference>
<keyword evidence="4 7" id="KW-0456">Lyase</keyword>
<evidence type="ECO:0000256" key="8">
    <source>
        <dbReference type="SAM" id="MobiDB-lite"/>
    </source>
</evidence>
<dbReference type="FunFam" id="3.40.50.10090:FF:000009">
    <property type="entry name" value="Uroporphyrinogen-III synthase, chloroplastic"/>
    <property type="match status" value="1"/>
</dbReference>
<dbReference type="InterPro" id="IPR036108">
    <property type="entry name" value="4pyrrol_syn_uPrphyn_synt_sf"/>
</dbReference>
<evidence type="ECO:0000256" key="7">
    <source>
        <dbReference type="RuleBase" id="RU366031"/>
    </source>
</evidence>
<dbReference type="OrthoDB" id="443551at2759"/>
<dbReference type="GO" id="GO:0004852">
    <property type="term" value="F:uroporphyrinogen-III synthase activity"/>
    <property type="evidence" value="ECO:0007669"/>
    <property type="project" value="UniProtKB-UniRule"/>
</dbReference>
<accession>A0A8B7BNJ4</accession>
<dbReference type="UniPathway" id="UPA00251">
    <property type="reaction ID" value="UER00320"/>
</dbReference>
<evidence type="ECO:0000256" key="2">
    <source>
        <dbReference type="ARBA" id="ARBA00008133"/>
    </source>
</evidence>
<dbReference type="GO" id="GO:0006780">
    <property type="term" value="P:uroporphyrinogen III biosynthetic process"/>
    <property type="evidence" value="ECO:0007669"/>
    <property type="project" value="UniProtKB-UniRule"/>
</dbReference>
<dbReference type="GeneID" id="103701804"/>
<feature type="domain" description="Tetrapyrrole biosynthesis uroporphyrinogen III synthase" evidence="9">
    <location>
        <begin position="71"/>
        <end position="287"/>
    </location>
</feature>
<dbReference type="Proteomes" id="UP000228380">
    <property type="component" value="Chromosome 9"/>
</dbReference>
<sequence length="319" mass="34388">MASLAVLPPPLPSPSPLSKRRLSFSSLRLRASSSSPSPPSPEPEPKVVVTRARGKNSKLIDALVLLLLPAKHDIHCLEFPLIKHTKGPDADRLSALLRDAMFDWIVITSPEAGVVFLDAWKAAGKPNVRIGVVGSGTASIFHHILQLPDQSLKIAFSPSKATGKLLALELPKFGRTNCTVLYPASLKAGNEIEEGLSDRGFQVTRLNTYNTIAIQDVDQMVLKQAVSAPVVAVASPSAVRAWINIISNLEDWDNSVACIGETSALAAKRLGLKNVYYPANTGFEGWVDSIFEALRIHNHPQKGTEDLTLKIMGANDILG</sequence>
<dbReference type="KEGG" id="pda:103701804"/>
<name>A0A8B7BNJ4_PHODC</name>
<dbReference type="PANTHER" id="PTHR38042:SF1">
    <property type="entry name" value="UROPORPHYRINOGEN-III SYNTHASE, CHLOROPLASTIC"/>
    <property type="match status" value="1"/>
</dbReference>
<keyword evidence="5 7" id="KW-0627">Porphyrin biosynthesis</keyword>
<feature type="region of interest" description="Disordered" evidence="8">
    <location>
        <begin position="27"/>
        <end position="46"/>
    </location>
</feature>
<dbReference type="GO" id="GO:0009507">
    <property type="term" value="C:chloroplast"/>
    <property type="evidence" value="ECO:0007669"/>
    <property type="project" value="TreeGrafter"/>
</dbReference>
<comment type="function">
    <text evidence="7">Catalyzes cyclization of the linear tetrapyrrole, hydroxymethylbilane, to the macrocyclic uroporphyrinogen III.</text>
</comment>
<protein>
    <recommendedName>
        <fullName evidence="3 7">Uroporphyrinogen-III synthase</fullName>
        <ecNumber evidence="3 7">4.2.1.75</ecNumber>
    </recommendedName>
</protein>
<dbReference type="CDD" id="cd06578">
    <property type="entry name" value="HemD"/>
    <property type="match status" value="1"/>
</dbReference>
<comment type="catalytic activity">
    <reaction evidence="6 7">
        <text>hydroxymethylbilane = uroporphyrinogen III + H2O</text>
        <dbReference type="Rhea" id="RHEA:18965"/>
        <dbReference type="ChEBI" id="CHEBI:15377"/>
        <dbReference type="ChEBI" id="CHEBI:57308"/>
        <dbReference type="ChEBI" id="CHEBI:57845"/>
        <dbReference type="EC" id="4.2.1.75"/>
    </reaction>
</comment>
<dbReference type="Pfam" id="PF02602">
    <property type="entry name" value="HEM4"/>
    <property type="match status" value="1"/>
</dbReference>
<comment type="pathway">
    <text evidence="1 7">Porphyrin-containing compound metabolism; protoporphyrin-IX biosynthesis; coproporphyrinogen-III from 5-aminolevulinate: step 3/4.</text>
</comment>
<organism evidence="10 11">
    <name type="scientific">Phoenix dactylifera</name>
    <name type="common">Date palm</name>
    <dbReference type="NCBI Taxonomy" id="42345"/>
    <lineage>
        <taxon>Eukaryota</taxon>
        <taxon>Viridiplantae</taxon>
        <taxon>Streptophyta</taxon>
        <taxon>Embryophyta</taxon>
        <taxon>Tracheophyta</taxon>
        <taxon>Spermatophyta</taxon>
        <taxon>Magnoliopsida</taxon>
        <taxon>Liliopsida</taxon>
        <taxon>Arecaceae</taxon>
        <taxon>Coryphoideae</taxon>
        <taxon>Phoeniceae</taxon>
        <taxon>Phoenix</taxon>
    </lineage>
</organism>
<dbReference type="AlphaFoldDB" id="A0A8B7BNJ4"/>